<gene>
    <name evidence="2" type="ORF">JYK14_10020</name>
</gene>
<evidence type="ECO:0000313" key="3">
    <source>
        <dbReference type="Proteomes" id="UP001523392"/>
    </source>
</evidence>
<accession>A0ABT1D5C7</accession>
<dbReference type="InterPro" id="IPR014914">
    <property type="entry name" value="RES_dom"/>
</dbReference>
<feature type="domain" description="RES" evidence="1">
    <location>
        <begin position="42"/>
        <end position="93"/>
    </location>
</feature>
<proteinExistence type="predicted"/>
<sequence>MESFGGHLARYPHLGLDHEVGRRILSIVRRAPKLTLRDALWHRARLPSGPDRHTAAQMGPPPANWTEGRFNHHGQSVFRLASSIEGACAETAAKPRCILWGQHFRARQSAGCWT</sequence>
<protein>
    <submittedName>
        <fullName evidence="2">RES family NAD+ phosphorylase</fullName>
    </submittedName>
</protein>
<name>A0ABT1D5C7_9PROT</name>
<evidence type="ECO:0000259" key="1">
    <source>
        <dbReference type="Pfam" id="PF08808"/>
    </source>
</evidence>
<dbReference type="Pfam" id="PF08808">
    <property type="entry name" value="RES"/>
    <property type="match status" value="1"/>
</dbReference>
<comment type="caution">
    <text evidence="2">The sequence shown here is derived from an EMBL/GenBank/DDBJ whole genome shotgun (WGS) entry which is preliminary data.</text>
</comment>
<evidence type="ECO:0000313" key="2">
    <source>
        <dbReference type="EMBL" id="MCO6416500.1"/>
    </source>
</evidence>
<dbReference type="Proteomes" id="UP001523392">
    <property type="component" value="Unassembled WGS sequence"/>
</dbReference>
<dbReference type="RefSeq" id="WP_252953110.1">
    <property type="nucleotide sequence ID" value="NZ_JAFIRR010000060.1"/>
</dbReference>
<organism evidence="2 3">
    <name type="scientific">Siccirubricoccus soli</name>
    <dbReference type="NCBI Taxonomy" id="2899147"/>
    <lineage>
        <taxon>Bacteria</taxon>
        <taxon>Pseudomonadati</taxon>
        <taxon>Pseudomonadota</taxon>
        <taxon>Alphaproteobacteria</taxon>
        <taxon>Acetobacterales</taxon>
        <taxon>Roseomonadaceae</taxon>
        <taxon>Siccirubricoccus</taxon>
    </lineage>
</organism>
<reference evidence="2 3" key="1">
    <citation type="submission" date="2021-12" db="EMBL/GenBank/DDBJ databases">
        <title>Siccirubricoccus leaddurans sp. nov., a high concentration Zn2+ tolerance bacterium.</title>
        <authorList>
            <person name="Cao Y."/>
        </authorList>
    </citation>
    <scope>NUCLEOTIDE SEQUENCE [LARGE SCALE GENOMIC DNA]</scope>
    <source>
        <strain evidence="2 3">KC 17139</strain>
    </source>
</reference>
<keyword evidence="3" id="KW-1185">Reference proteome</keyword>
<dbReference type="EMBL" id="JAFIRR010000060">
    <property type="protein sequence ID" value="MCO6416500.1"/>
    <property type="molecule type" value="Genomic_DNA"/>
</dbReference>